<sequence>MSAEILNNNREYLTLDQLNRKRSYRRTVVRLIRKWEAKNLKRNNELIGINFLLLDERNNTIQGTVHHSLLEKFADQLCEGNLIEICNFNLQDCNKNYKISDHKFMIRLTERTKIASVGQQFCQIAHEKFRLKNYEDLAKLKDTSEDLYDVIGYIKNMDKADVRSQTTVNLRRVTLTILLEGGTEIPATIWAEQAEQLEDKYRGME</sequence>
<organism evidence="2 3">
    <name type="scientific">Eutrema salsugineum</name>
    <name type="common">Saltwater cress</name>
    <name type="synonym">Sisymbrium salsugineum</name>
    <dbReference type="NCBI Taxonomy" id="72664"/>
    <lineage>
        <taxon>Eukaryota</taxon>
        <taxon>Viridiplantae</taxon>
        <taxon>Streptophyta</taxon>
        <taxon>Embryophyta</taxon>
        <taxon>Tracheophyta</taxon>
        <taxon>Spermatophyta</taxon>
        <taxon>Magnoliopsida</taxon>
        <taxon>eudicotyledons</taxon>
        <taxon>Gunneridae</taxon>
        <taxon>Pentapetalae</taxon>
        <taxon>rosids</taxon>
        <taxon>malvids</taxon>
        <taxon>Brassicales</taxon>
        <taxon>Brassicaceae</taxon>
        <taxon>Eutremeae</taxon>
        <taxon>Eutrema</taxon>
    </lineage>
</organism>
<feature type="domain" description="Replication protein A 70 kDa DNA-binding subunit B/D first OB fold" evidence="1">
    <location>
        <begin position="15"/>
        <end position="115"/>
    </location>
</feature>
<evidence type="ECO:0000313" key="3">
    <source>
        <dbReference type="Proteomes" id="UP000030689"/>
    </source>
</evidence>
<protein>
    <recommendedName>
        <fullName evidence="1">Replication protein A 70 kDa DNA-binding subunit B/D first OB fold domain-containing protein</fullName>
    </recommendedName>
</protein>
<evidence type="ECO:0000313" key="2">
    <source>
        <dbReference type="EMBL" id="ESQ44693.1"/>
    </source>
</evidence>
<dbReference type="PANTHER" id="PTHR47165">
    <property type="entry name" value="OS03G0429900 PROTEIN"/>
    <property type="match status" value="1"/>
</dbReference>
<dbReference type="PANTHER" id="PTHR47165:SF4">
    <property type="entry name" value="OS03G0429900 PROTEIN"/>
    <property type="match status" value="1"/>
</dbReference>
<dbReference type="InterPro" id="IPR003871">
    <property type="entry name" value="RFA1B/D_OB_1st"/>
</dbReference>
<dbReference type="Gramene" id="ESQ44693">
    <property type="protein sequence ID" value="ESQ44693"/>
    <property type="gene ID" value="EUTSA_v10003346mg"/>
</dbReference>
<reference evidence="2 3" key="1">
    <citation type="journal article" date="2013" name="Front. Plant Sci.">
        <title>The Reference Genome of the Halophytic Plant Eutrema salsugineum.</title>
        <authorList>
            <person name="Yang R."/>
            <person name="Jarvis D.E."/>
            <person name="Chen H."/>
            <person name="Beilstein M.A."/>
            <person name="Grimwood J."/>
            <person name="Jenkins J."/>
            <person name="Shu S."/>
            <person name="Prochnik S."/>
            <person name="Xin M."/>
            <person name="Ma C."/>
            <person name="Schmutz J."/>
            <person name="Wing R.A."/>
            <person name="Mitchell-Olds T."/>
            <person name="Schumaker K.S."/>
            <person name="Wang X."/>
        </authorList>
    </citation>
    <scope>NUCLEOTIDE SEQUENCE [LARGE SCALE GENOMIC DNA]</scope>
</reference>
<dbReference type="Pfam" id="PF02721">
    <property type="entry name" value="DUF223"/>
    <property type="match status" value="1"/>
</dbReference>
<dbReference type="OMA" id="KKWEARY"/>
<dbReference type="SUPFAM" id="SSF50249">
    <property type="entry name" value="Nucleic acid-binding proteins"/>
    <property type="match status" value="1"/>
</dbReference>
<proteinExistence type="predicted"/>
<keyword evidence="3" id="KW-1185">Reference proteome</keyword>
<accession>V4LXT0</accession>
<dbReference type="KEGG" id="eus:EUTSA_v10003346mg"/>
<dbReference type="CDD" id="cd04480">
    <property type="entry name" value="RPA1_DBD_A_like"/>
    <property type="match status" value="1"/>
</dbReference>
<feature type="non-terminal residue" evidence="2">
    <location>
        <position position="205"/>
    </location>
</feature>
<dbReference type="STRING" id="72664.V4LXT0"/>
<evidence type="ECO:0000259" key="1">
    <source>
        <dbReference type="Pfam" id="PF02721"/>
    </source>
</evidence>
<gene>
    <name evidence="2" type="ORF">EUTSA_v10003346mg</name>
</gene>
<dbReference type="Gene3D" id="2.40.50.140">
    <property type="entry name" value="Nucleic acid-binding proteins"/>
    <property type="match status" value="2"/>
</dbReference>
<name>V4LXT0_EUTSA</name>
<dbReference type="Proteomes" id="UP000030689">
    <property type="component" value="Unassembled WGS sequence"/>
</dbReference>
<dbReference type="EMBL" id="KI517441">
    <property type="protein sequence ID" value="ESQ44693.1"/>
    <property type="molecule type" value="Genomic_DNA"/>
</dbReference>
<dbReference type="AlphaFoldDB" id="V4LXT0"/>
<dbReference type="InterPro" id="IPR012340">
    <property type="entry name" value="NA-bd_OB-fold"/>
</dbReference>